<protein>
    <submittedName>
        <fullName evidence="6">Nuclease</fullName>
    </submittedName>
</protein>
<dbReference type="PANTHER" id="PTHR12302:SF3">
    <property type="entry name" value="SERINE_THREONINE-PROTEIN KINASE 31"/>
    <property type="match status" value="1"/>
</dbReference>
<proteinExistence type="predicted"/>
<name>A0A3P3R5T0_9EURY</name>
<evidence type="ECO:0000256" key="4">
    <source>
        <dbReference type="SAM" id="MobiDB-lite"/>
    </source>
</evidence>
<keyword evidence="3" id="KW-0378">Hydrolase</keyword>
<accession>A0A3P3R5T0</accession>
<dbReference type="InterPro" id="IPR002071">
    <property type="entry name" value="Thermonucl_AS"/>
</dbReference>
<dbReference type="InterPro" id="IPR016071">
    <property type="entry name" value="Staphylococal_nuclease_OB-fold"/>
</dbReference>
<sequence>MTDGDTIEVEFTDGSTDTVRLIGVDTPETLPQNEDPSEFNVPDTAHGSEWLLDWADRATSFAVEDIGSKQVRIVTDPEGDTRGSYGRLLAYVYVDGENFNQELIEKGYARRYDDSSFTLRDEFGQLEEEAQSNNRGLWAFERAEPTETASTVDLPPPSNDGDLPDPYDCGDFDGYPDEVLRTYMQNNPDDPSELDADEDGVACGVRY</sequence>
<dbReference type="PROSITE" id="PS01123">
    <property type="entry name" value="TNASE_1"/>
    <property type="match status" value="1"/>
</dbReference>
<keyword evidence="1" id="KW-0540">Nuclease</keyword>
<evidence type="ECO:0000256" key="3">
    <source>
        <dbReference type="ARBA" id="ARBA00022801"/>
    </source>
</evidence>
<dbReference type="OrthoDB" id="3327at2157"/>
<feature type="compositionally biased region" description="Acidic residues" evidence="4">
    <location>
        <begin position="162"/>
        <end position="176"/>
    </location>
</feature>
<evidence type="ECO:0000256" key="2">
    <source>
        <dbReference type="ARBA" id="ARBA00022759"/>
    </source>
</evidence>
<evidence type="ECO:0000313" key="6">
    <source>
        <dbReference type="EMBL" id="RRJ28735.1"/>
    </source>
</evidence>
<dbReference type="AlphaFoldDB" id="A0A3P3R5T0"/>
<dbReference type="Pfam" id="PF00565">
    <property type="entry name" value="SNase"/>
    <property type="match status" value="1"/>
</dbReference>
<feature type="domain" description="TNase-like" evidence="5">
    <location>
        <begin position="1"/>
        <end position="140"/>
    </location>
</feature>
<feature type="compositionally biased region" description="Acidic residues" evidence="4">
    <location>
        <begin position="190"/>
        <end position="200"/>
    </location>
</feature>
<dbReference type="InterPro" id="IPR035437">
    <property type="entry name" value="SNase_OB-fold_sf"/>
</dbReference>
<evidence type="ECO:0000259" key="5">
    <source>
        <dbReference type="PROSITE" id="PS50830"/>
    </source>
</evidence>
<dbReference type="PANTHER" id="PTHR12302">
    <property type="entry name" value="EBNA2 BINDING PROTEIN P100"/>
    <property type="match status" value="1"/>
</dbReference>
<gene>
    <name evidence="6" type="ORF">EIK79_14945</name>
</gene>
<feature type="region of interest" description="Disordered" evidence="4">
    <location>
        <begin position="145"/>
        <end position="207"/>
    </location>
</feature>
<dbReference type="EMBL" id="RRCH01000033">
    <property type="protein sequence ID" value="RRJ28735.1"/>
    <property type="molecule type" value="Genomic_DNA"/>
</dbReference>
<reference evidence="6 7" key="1">
    <citation type="submission" date="2018-11" db="EMBL/GenBank/DDBJ databases">
        <title>Taxonoimc description of Halomarina strain SPP-AMP-1.</title>
        <authorList>
            <person name="Pal Y."/>
            <person name="Srinivasana K."/>
            <person name="Verma A."/>
            <person name="Kumar P."/>
        </authorList>
    </citation>
    <scope>NUCLEOTIDE SEQUENCE [LARGE SCALE GENOMIC DNA]</scope>
    <source>
        <strain evidence="6 7">SPP-AMP-1</strain>
    </source>
</reference>
<dbReference type="SUPFAM" id="SSF50199">
    <property type="entry name" value="Staphylococcal nuclease"/>
    <property type="match status" value="1"/>
</dbReference>
<dbReference type="Gene3D" id="2.40.50.90">
    <property type="match status" value="1"/>
</dbReference>
<organism evidence="6 7">
    <name type="scientific">Halocatena pleomorpha</name>
    <dbReference type="NCBI Taxonomy" id="1785090"/>
    <lineage>
        <taxon>Archaea</taxon>
        <taxon>Methanobacteriati</taxon>
        <taxon>Methanobacteriota</taxon>
        <taxon>Stenosarchaea group</taxon>
        <taxon>Halobacteria</taxon>
        <taxon>Halobacteriales</taxon>
        <taxon>Natronomonadaceae</taxon>
        <taxon>Halocatena</taxon>
    </lineage>
</organism>
<evidence type="ECO:0000256" key="1">
    <source>
        <dbReference type="ARBA" id="ARBA00022722"/>
    </source>
</evidence>
<keyword evidence="2" id="KW-0255">Endonuclease</keyword>
<dbReference type="GO" id="GO:0003676">
    <property type="term" value="F:nucleic acid binding"/>
    <property type="evidence" value="ECO:0007669"/>
    <property type="project" value="InterPro"/>
</dbReference>
<dbReference type="PROSITE" id="PS50830">
    <property type="entry name" value="TNASE_3"/>
    <property type="match status" value="1"/>
</dbReference>
<dbReference type="Proteomes" id="UP000282322">
    <property type="component" value="Unassembled WGS sequence"/>
</dbReference>
<dbReference type="SMART" id="SM00318">
    <property type="entry name" value="SNc"/>
    <property type="match status" value="1"/>
</dbReference>
<keyword evidence="7" id="KW-1185">Reference proteome</keyword>
<comment type="caution">
    <text evidence="6">The sequence shown here is derived from an EMBL/GenBank/DDBJ whole genome shotgun (WGS) entry which is preliminary data.</text>
</comment>
<evidence type="ECO:0000313" key="7">
    <source>
        <dbReference type="Proteomes" id="UP000282322"/>
    </source>
</evidence>
<dbReference type="GO" id="GO:0016787">
    <property type="term" value="F:hydrolase activity"/>
    <property type="evidence" value="ECO:0007669"/>
    <property type="project" value="UniProtKB-KW"/>
</dbReference>
<dbReference type="GO" id="GO:0004519">
    <property type="term" value="F:endonuclease activity"/>
    <property type="evidence" value="ECO:0007669"/>
    <property type="project" value="UniProtKB-KW"/>
</dbReference>